<accession>A0A5P2FVG3</accession>
<dbReference type="SUPFAM" id="SSF55620">
    <property type="entry name" value="Tetrahydrobiopterin biosynthesis enzymes-like"/>
    <property type="match status" value="1"/>
</dbReference>
<reference evidence="9 10" key="1">
    <citation type="submission" date="2019-09" db="EMBL/GenBank/DDBJ databases">
        <title>Complete genome sequence of Arachidicoccus sp. B3-10 isolated from apple orchard soil.</title>
        <authorList>
            <person name="Kim H.S."/>
            <person name="Han K.-I."/>
            <person name="Suh M.K."/>
            <person name="Lee K.C."/>
            <person name="Eom M.K."/>
            <person name="Kim J.-S."/>
            <person name="Kang S.W."/>
            <person name="Sin Y."/>
            <person name="Lee J.-S."/>
        </authorList>
    </citation>
    <scope>NUCLEOTIDE SEQUENCE [LARGE SCALE GENOMIC DNA]</scope>
    <source>
        <strain evidence="9 10">B3-10</strain>
    </source>
</reference>
<dbReference type="InterPro" id="IPR006156">
    <property type="entry name" value="Dihydroneopterin_aldolase"/>
</dbReference>
<proteinExistence type="inferred from homology"/>
<dbReference type="SMART" id="SM00905">
    <property type="entry name" value="FolB"/>
    <property type="match status" value="1"/>
</dbReference>
<dbReference type="AlphaFoldDB" id="A0A5P2FVG3"/>
<dbReference type="PANTHER" id="PTHR42844">
    <property type="entry name" value="DIHYDRONEOPTERIN ALDOLASE 1-RELATED"/>
    <property type="match status" value="1"/>
</dbReference>
<name>A0A5P2FVG3_9BACT</name>
<evidence type="ECO:0000256" key="4">
    <source>
        <dbReference type="ARBA" id="ARBA00013043"/>
    </source>
</evidence>
<dbReference type="InterPro" id="IPR006157">
    <property type="entry name" value="FolB_dom"/>
</dbReference>
<keyword evidence="10" id="KW-1185">Reference proteome</keyword>
<evidence type="ECO:0000256" key="1">
    <source>
        <dbReference type="ARBA" id="ARBA00001353"/>
    </source>
</evidence>
<dbReference type="Gene3D" id="3.30.1130.10">
    <property type="match status" value="1"/>
</dbReference>
<evidence type="ECO:0000256" key="2">
    <source>
        <dbReference type="ARBA" id="ARBA00005013"/>
    </source>
</evidence>
<gene>
    <name evidence="9" type="ORF">E0W69_001995</name>
</gene>
<organism evidence="9 10">
    <name type="scientific">Rhizosphaericola mali</name>
    <dbReference type="NCBI Taxonomy" id="2545455"/>
    <lineage>
        <taxon>Bacteria</taxon>
        <taxon>Pseudomonadati</taxon>
        <taxon>Bacteroidota</taxon>
        <taxon>Chitinophagia</taxon>
        <taxon>Chitinophagales</taxon>
        <taxon>Chitinophagaceae</taxon>
        <taxon>Rhizosphaericola</taxon>
    </lineage>
</organism>
<evidence type="ECO:0000313" key="10">
    <source>
        <dbReference type="Proteomes" id="UP000292424"/>
    </source>
</evidence>
<comment type="similarity">
    <text evidence="3">Belongs to the DHNA family.</text>
</comment>
<dbReference type="PANTHER" id="PTHR42844:SF1">
    <property type="entry name" value="DIHYDRONEOPTERIN ALDOLASE 1-RELATED"/>
    <property type="match status" value="1"/>
</dbReference>
<dbReference type="GO" id="GO:0005737">
    <property type="term" value="C:cytoplasm"/>
    <property type="evidence" value="ECO:0007669"/>
    <property type="project" value="TreeGrafter"/>
</dbReference>
<dbReference type="RefSeq" id="WP_131328361.1">
    <property type="nucleotide sequence ID" value="NZ_CP044016.1"/>
</dbReference>
<dbReference type="EMBL" id="CP044016">
    <property type="protein sequence ID" value="QES87484.1"/>
    <property type="molecule type" value="Genomic_DNA"/>
</dbReference>
<dbReference type="GO" id="GO:0004150">
    <property type="term" value="F:dihydroneopterin aldolase activity"/>
    <property type="evidence" value="ECO:0007669"/>
    <property type="project" value="UniProtKB-EC"/>
</dbReference>
<evidence type="ECO:0000256" key="5">
    <source>
        <dbReference type="ARBA" id="ARBA00022909"/>
    </source>
</evidence>
<dbReference type="Proteomes" id="UP000292424">
    <property type="component" value="Chromosome"/>
</dbReference>
<dbReference type="NCBIfam" id="TIGR00526">
    <property type="entry name" value="folB_dom"/>
    <property type="match status" value="1"/>
</dbReference>
<keyword evidence="6" id="KW-0456">Lyase</keyword>
<evidence type="ECO:0000256" key="7">
    <source>
        <dbReference type="ARBA" id="ARBA00032903"/>
    </source>
</evidence>
<keyword evidence="5" id="KW-0289">Folate biosynthesis</keyword>
<protein>
    <recommendedName>
        <fullName evidence="4">dihydroneopterin aldolase</fullName>
        <ecNumber evidence="4">4.1.2.25</ecNumber>
    </recommendedName>
    <alternativeName>
        <fullName evidence="7">7,8-dihydroneopterin aldolase</fullName>
    </alternativeName>
</protein>
<dbReference type="KEGG" id="arac:E0W69_001995"/>
<feature type="domain" description="Dihydroneopterin aldolase/epimerase" evidence="8">
    <location>
        <begin position="4"/>
        <end position="115"/>
    </location>
</feature>
<evidence type="ECO:0000256" key="6">
    <source>
        <dbReference type="ARBA" id="ARBA00023239"/>
    </source>
</evidence>
<dbReference type="GO" id="GO:0046656">
    <property type="term" value="P:folic acid biosynthetic process"/>
    <property type="evidence" value="ECO:0007669"/>
    <property type="project" value="UniProtKB-KW"/>
</dbReference>
<evidence type="ECO:0000259" key="8">
    <source>
        <dbReference type="SMART" id="SM00905"/>
    </source>
</evidence>
<dbReference type="InterPro" id="IPR043133">
    <property type="entry name" value="GTP-CH-I_C/QueF"/>
</dbReference>
<evidence type="ECO:0000313" key="9">
    <source>
        <dbReference type="EMBL" id="QES87484.1"/>
    </source>
</evidence>
<sequence>MLKIELKNLLFRANHGLYEAEKRLGGSFEVDLWLTYSPKMMPVTDINDTIDYSAVFDVVKERMNQPEELLETLVTKLAFEILEKFALANEVYVRVNKIHPPIPVFSGSAGVSYQVRRDEL</sequence>
<evidence type="ECO:0000256" key="3">
    <source>
        <dbReference type="ARBA" id="ARBA00005708"/>
    </source>
</evidence>
<comment type="pathway">
    <text evidence="2">Cofactor biosynthesis; tetrahydrofolate biosynthesis; 2-amino-4-hydroxy-6-hydroxymethyl-7,8-dihydropteridine diphosphate from 7,8-dihydroneopterin triphosphate: step 3/4.</text>
</comment>
<dbReference type="EC" id="4.1.2.25" evidence="4"/>
<comment type="catalytic activity">
    <reaction evidence="1">
        <text>7,8-dihydroneopterin = 6-hydroxymethyl-7,8-dihydropterin + glycolaldehyde</text>
        <dbReference type="Rhea" id="RHEA:10540"/>
        <dbReference type="ChEBI" id="CHEBI:17001"/>
        <dbReference type="ChEBI" id="CHEBI:17071"/>
        <dbReference type="ChEBI" id="CHEBI:44841"/>
        <dbReference type="EC" id="4.1.2.25"/>
    </reaction>
</comment>
<dbReference type="OrthoDB" id="9803748at2"/>
<dbReference type="Pfam" id="PF02152">
    <property type="entry name" value="FolB"/>
    <property type="match status" value="1"/>
</dbReference>